<proteinExistence type="predicted"/>
<keyword evidence="1" id="KW-1133">Transmembrane helix</keyword>
<dbReference type="NCBIfam" id="TIGR00341">
    <property type="entry name" value="TIGR00341 family protein"/>
    <property type="match status" value="1"/>
</dbReference>
<dbReference type="OrthoDB" id="3266at2157"/>
<feature type="transmembrane region" description="Helical" evidence="1">
    <location>
        <begin position="219"/>
        <end position="238"/>
    </location>
</feature>
<reference evidence="3" key="1">
    <citation type="submission" date="2017-01" db="EMBL/GenBank/DDBJ databases">
        <authorList>
            <person name="Varghese N."/>
            <person name="Submissions S."/>
        </authorList>
    </citation>
    <scope>NUCLEOTIDE SEQUENCE [LARGE SCALE GENOMIC DNA]</scope>
    <source>
        <strain evidence="3">CGMCC 1.7737</strain>
    </source>
</reference>
<evidence type="ECO:0000256" key="1">
    <source>
        <dbReference type="SAM" id="Phobius"/>
    </source>
</evidence>
<feature type="transmembrane region" description="Helical" evidence="1">
    <location>
        <begin position="174"/>
        <end position="199"/>
    </location>
</feature>
<keyword evidence="1" id="KW-0812">Transmembrane</keyword>
<name>A0A1N6UWF7_9EURY</name>
<evidence type="ECO:0000313" key="2">
    <source>
        <dbReference type="EMBL" id="SIQ69980.1"/>
    </source>
</evidence>
<dbReference type="Proteomes" id="UP000186914">
    <property type="component" value="Unassembled WGS sequence"/>
</dbReference>
<protein>
    <submittedName>
        <fullName evidence="2">TIGR00341 family protein</fullName>
    </submittedName>
</protein>
<dbReference type="PANTHER" id="PTHR20992">
    <property type="entry name" value="AT15442P-RELATED"/>
    <property type="match status" value="1"/>
</dbReference>
<dbReference type="InterPro" id="IPR005240">
    <property type="entry name" value="DUF389"/>
</dbReference>
<dbReference type="PANTHER" id="PTHR20992:SF9">
    <property type="entry name" value="AT15442P-RELATED"/>
    <property type="match status" value="1"/>
</dbReference>
<dbReference type="AlphaFoldDB" id="A0A1N6UWF7"/>
<keyword evidence="3" id="KW-1185">Reference proteome</keyword>
<feature type="transmembrane region" description="Helical" evidence="1">
    <location>
        <begin position="116"/>
        <end position="134"/>
    </location>
</feature>
<sequence length="442" mass="47769">MRLLQVSIPTGEREAVVQVLEAEGIDFFLTDETSGRKYTAIATFPLPPNAVQPVLDKLHDAGLSDEAHTVIIDAETDTSRQFEQLEKRYDAENGGDRIARDEILTKAREMSPRFRTFVFMTVVSAVVATAGLLLDSPAVVVGSMVIAPLVGPALGAGVGTVLDDRDLFVRGVKLQLLGVVTAIVSATVFAILVRNLFLFPPNTDVTTISQISGRLSPDFLSLIVALGAGAAGIVSLAAGVSVALVGVMIAAALIPPAAAVGVGIAWGEPMVALAAGVLVLVNVLSINLSAIATLQYMGYQPRSWFRLERSREETIRRIGFLVFSLAVLSIFLGGVTYSTYQDAQFEEGADTAVVDVFSASQFQQAERLDMQIQYQQRFSMGENTYTSELPFREPSRVIVTVGRPQGERYPNLTTQLQNRIERETGREVAVQVRYVEIDETSA</sequence>
<organism evidence="2 3">
    <name type="scientific">Haladaptatus litoreus</name>
    <dbReference type="NCBI Taxonomy" id="553468"/>
    <lineage>
        <taxon>Archaea</taxon>
        <taxon>Methanobacteriati</taxon>
        <taxon>Methanobacteriota</taxon>
        <taxon>Stenosarchaea group</taxon>
        <taxon>Halobacteria</taxon>
        <taxon>Halobacteriales</taxon>
        <taxon>Haladaptataceae</taxon>
        <taxon>Haladaptatus</taxon>
    </lineage>
</organism>
<dbReference type="RefSeq" id="WP_076427074.1">
    <property type="nucleotide sequence ID" value="NZ_FTNO01000001.1"/>
</dbReference>
<feature type="transmembrane region" description="Helical" evidence="1">
    <location>
        <begin position="245"/>
        <end position="266"/>
    </location>
</feature>
<dbReference type="EMBL" id="FTNO01000001">
    <property type="protein sequence ID" value="SIQ69980.1"/>
    <property type="molecule type" value="Genomic_DNA"/>
</dbReference>
<dbReference type="Pfam" id="PF04087">
    <property type="entry name" value="DUF389"/>
    <property type="match status" value="1"/>
</dbReference>
<feature type="transmembrane region" description="Helical" evidence="1">
    <location>
        <begin position="272"/>
        <end position="297"/>
    </location>
</feature>
<gene>
    <name evidence="2" type="ORF">SAMN05421858_0124</name>
</gene>
<feature type="transmembrane region" description="Helical" evidence="1">
    <location>
        <begin position="140"/>
        <end position="162"/>
    </location>
</feature>
<accession>A0A1N6UWF7</accession>
<feature type="transmembrane region" description="Helical" evidence="1">
    <location>
        <begin position="318"/>
        <end position="337"/>
    </location>
</feature>
<evidence type="ECO:0000313" key="3">
    <source>
        <dbReference type="Proteomes" id="UP000186914"/>
    </source>
</evidence>
<keyword evidence="1" id="KW-0472">Membrane</keyword>